<proteinExistence type="predicted"/>
<evidence type="ECO:0000259" key="9">
    <source>
        <dbReference type="PROSITE" id="PS50023"/>
    </source>
</evidence>
<dbReference type="Pfam" id="PF00412">
    <property type="entry name" value="LIM"/>
    <property type="match status" value="1"/>
</dbReference>
<feature type="domain" description="LIM zinc-binding" evidence="9">
    <location>
        <begin position="60"/>
        <end position="120"/>
    </location>
</feature>
<dbReference type="EMBL" id="CAJNOV010012466">
    <property type="protein sequence ID" value="CAF1488089.1"/>
    <property type="molecule type" value="Genomic_DNA"/>
</dbReference>
<dbReference type="PROSITE" id="PS50023">
    <property type="entry name" value="LIM_DOMAIN_2"/>
    <property type="match status" value="1"/>
</dbReference>
<dbReference type="Gene3D" id="2.10.110.10">
    <property type="entry name" value="Cysteine Rich Protein"/>
    <property type="match status" value="1"/>
</dbReference>
<protein>
    <recommendedName>
        <fullName evidence="9">LIM zinc-binding domain-containing protein</fullName>
    </recommendedName>
</protein>
<dbReference type="PROSITE" id="PS00478">
    <property type="entry name" value="LIM_DOMAIN_1"/>
    <property type="match status" value="1"/>
</dbReference>
<dbReference type="InterPro" id="IPR001781">
    <property type="entry name" value="Znf_LIM"/>
</dbReference>
<feature type="compositionally biased region" description="Basic and acidic residues" evidence="8">
    <location>
        <begin position="314"/>
        <end position="323"/>
    </location>
</feature>
<evidence type="ECO:0000256" key="6">
    <source>
        <dbReference type="ARBA" id="ARBA00023242"/>
    </source>
</evidence>
<feature type="region of interest" description="Disordered" evidence="8">
    <location>
        <begin position="363"/>
        <end position="464"/>
    </location>
</feature>
<evidence type="ECO:0000313" key="11">
    <source>
        <dbReference type="Proteomes" id="UP000663855"/>
    </source>
</evidence>
<evidence type="ECO:0000256" key="7">
    <source>
        <dbReference type="PROSITE-ProRule" id="PRU00125"/>
    </source>
</evidence>
<evidence type="ECO:0000256" key="3">
    <source>
        <dbReference type="ARBA" id="ARBA00022737"/>
    </source>
</evidence>
<evidence type="ECO:0000256" key="8">
    <source>
        <dbReference type="SAM" id="MobiDB-lite"/>
    </source>
</evidence>
<dbReference type="PANTHER" id="PTHR24215">
    <property type="entry name" value="RHO-GTPASE-ACTIVATING PROTEIN LRG1"/>
    <property type="match status" value="1"/>
</dbReference>
<gene>
    <name evidence="10" type="ORF">CJN711_LOCUS26552</name>
</gene>
<feature type="compositionally biased region" description="Polar residues" evidence="8">
    <location>
        <begin position="324"/>
        <end position="333"/>
    </location>
</feature>
<dbReference type="GO" id="GO:0005634">
    <property type="term" value="C:nucleus"/>
    <property type="evidence" value="ECO:0007669"/>
    <property type="project" value="UniProtKB-SubCell"/>
</dbReference>
<dbReference type="FunFam" id="2.10.110.10:FF:000001">
    <property type="entry name" value="Cysteine and glycine-rich protein 1"/>
    <property type="match status" value="1"/>
</dbReference>
<dbReference type="SUPFAM" id="SSF57716">
    <property type="entry name" value="Glucocorticoid receptor-like (DNA-binding domain)"/>
    <property type="match status" value="2"/>
</dbReference>
<feature type="compositionally biased region" description="Polar residues" evidence="8">
    <location>
        <begin position="425"/>
        <end position="463"/>
    </location>
</feature>
<comment type="caution">
    <text evidence="10">The sequence shown here is derived from an EMBL/GenBank/DDBJ whole genome shotgun (WGS) entry which is preliminary data.</text>
</comment>
<keyword evidence="2 7" id="KW-0479">Metal-binding</keyword>
<dbReference type="GO" id="GO:0030018">
    <property type="term" value="C:Z disc"/>
    <property type="evidence" value="ECO:0007669"/>
    <property type="project" value="TreeGrafter"/>
</dbReference>
<accession>A0A815SH87</accession>
<dbReference type="AlphaFoldDB" id="A0A815SH87"/>
<keyword evidence="4 7" id="KW-0862">Zinc</keyword>
<feature type="region of interest" description="Disordered" evidence="8">
    <location>
        <begin position="314"/>
        <end position="346"/>
    </location>
</feature>
<dbReference type="GO" id="GO:0060537">
    <property type="term" value="P:muscle tissue development"/>
    <property type="evidence" value="ECO:0007669"/>
    <property type="project" value="TreeGrafter"/>
</dbReference>
<feature type="compositionally biased region" description="Low complexity" evidence="8">
    <location>
        <begin position="393"/>
        <end position="417"/>
    </location>
</feature>
<name>A0A815SH87_9BILA</name>
<sequence>MSTDVAATYRPNYTDFTADITRSPKTVNTVIRRINTQFLNRQNQDIQEKEVMPNYGGGSEKCARCSKTVYVAEKKVGAGRSFHIRCFSCQTCNRKLESTTLCEHKGEIYCRPCYTKKFGVHGIANGVSMSTDTAAREVHPSRRSSYGSELEVPVITPGPIRQRAHSNDNILRGEYGTLCVDELPKIFPWRNEMLPDQHSPTINKIATELNPIVDKNYQRSASQIGFQNVIETTSNDTNYRQSTLSRDDDRHKHKFDDEKPYYANRTSAFVDVPVISSPKRPTSTIERIEIPLLPANSDEYIRDPSPLSTDVYRRQSSREHQVDLSDNFSRLTLNDQQQNNDNRPYEDESSIIARFIPENTVLKPTYSHSSSNEDKQPIPTTNNFYSEQRYSRDSSSSVTVNSNRSPSPTSGYASSSAHGEGGLRDSTSPPAVNASQHDYLNMRPSNASVNNRYPTSPQQSERTPSALHEFVGRTNIPIVPSGERYSTISALVHTFQPLRDEFEN</sequence>
<evidence type="ECO:0000256" key="5">
    <source>
        <dbReference type="ARBA" id="ARBA00023038"/>
    </source>
</evidence>
<evidence type="ECO:0000256" key="4">
    <source>
        <dbReference type="ARBA" id="ARBA00022833"/>
    </source>
</evidence>
<comment type="subcellular location">
    <subcellularLocation>
        <location evidence="1">Nucleus</location>
    </subcellularLocation>
</comment>
<dbReference type="Proteomes" id="UP000663855">
    <property type="component" value="Unassembled WGS sequence"/>
</dbReference>
<dbReference type="SMART" id="SM00132">
    <property type="entry name" value="LIM"/>
    <property type="match status" value="1"/>
</dbReference>
<keyword evidence="6" id="KW-0539">Nucleus</keyword>
<keyword evidence="5 7" id="KW-0440">LIM domain</keyword>
<feature type="compositionally biased region" description="Polar residues" evidence="8">
    <location>
        <begin position="378"/>
        <end position="388"/>
    </location>
</feature>
<feature type="compositionally biased region" description="Basic and acidic residues" evidence="8">
    <location>
        <begin position="245"/>
        <end position="259"/>
    </location>
</feature>
<dbReference type="PANTHER" id="PTHR24215:SF35">
    <property type="entry name" value="MUSCLE LIM PROTEIN MLP84B"/>
    <property type="match status" value="1"/>
</dbReference>
<dbReference type="GO" id="GO:0008307">
    <property type="term" value="F:structural constituent of muscle"/>
    <property type="evidence" value="ECO:0007669"/>
    <property type="project" value="TreeGrafter"/>
</dbReference>
<evidence type="ECO:0000313" key="10">
    <source>
        <dbReference type="EMBL" id="CAF1488089.1"/>
    </source>
</evidence>
<dbReference type="GO" id="GO:0042805">
    <property type="term" value="F:actinin binding"/>
    <property type="evidence" value="ECO:0007669"/>
    <property type="project" value="TreeGrafter"/>
</dbReference>
<evidence type="ECO:0000256" key="1">
    <source>
        <dbReference type="ARBA" id="ARBA00004123"/>
    </source>
</evidence>
<dbReference type="GO" id="GO:0046872">
    <property type="term" value="F:metal ion binding"/>
    <property type="evidence" value="ECO:0007669"/>
    <property type="project" value="UniProtKB-KW"/>
</dbReference>
<organism evidence="10 11">
    <name type="scientific">Rotaria magnacalcarata</name>
    <dbReference type="NCBI Taxonomy" id="392030"/>
    <lineage>
        <taxon>Eukaryota</taxon>
        <taxon>Metazoa</taxon>
        <taxon>Spiralia</taxon>
        <taxon>Gnathifera</taxon>
        <taxon>Rotifera</taxon>
        <taxon>Eurotatoria</taxon>
        <taxon>Bdelloidea</taxon>
        <taxon>Philodinida</taxon>
        <taxon>Philodinidae</taxon>
        <taxon>Rotaria</taxon>
    </lineage>
</organism>
<evidence type="ECO:0000256" key="2">
    <source>
        <dbReference type="ARBA" id="ARBA00022723"/>
    </source>
</evidence>
<dbReference type="CDD" id="cd09326">
    <property type="entry name" value="LIM_CRP_like"/>
    <property type="match status" value="1"/>
</dbReference>
<keyword evidence="3" id="KW-0677">Repeat</keyword>
<feature type="region of interest" description="Disordered" evidence="8">
    <location>
        <begin position="237"/>
        <end position="259"/>
    </location>
</feature>
<reference evidence="10" key="1">
    <citation type="submission" date="2021-02" db="EMBL/GenBank/DDBJ databases">
        <authorList>
            <person name="Nowell W R."/>
        </authorList>
    </citation>
    <scope>NUCLEOTIDE SEQUENCE</scope>
</reference>
<dbReference type="GO" id="GO:0045214">
    <property type="term" value="P:sarcomere organization"/>
    <property type="evidence" value="ECO:0007669"/>
    <property type="project" value="TreeGrafter"/>
</dbReference>